<dbReference type="EMBL" id="MBTA01000001">
    <property type="protein sequence ID" value="RKD20447.1"/>
    <property type="molecule type" value="Genomic_DNA"/>
</dbReference>
<proteinExistence type="predicted"/>
<feature type="domain" description="Polymerase beta nucleotidyltransferase" evidence="1">
    <location>
        <begin position="23"/>
        <end position="95"/>
    </location>
</feature>
<dbReference type="InterPro" id="IPR041633">
    <property type="entry name" value="Polbeta"/>
</dbReference>
<name>A0A419SCD1_9SPHI</name>
<dbReference type="RefSeq" id="WP_120180363.1">
    <property type="nucleotide sequence ID" value="NZ_MBTA01000001.1"/>
</dbReference>
<dbReference type="Proteomes" id="UP000283433">
    <property type="component" value="Unassembled WGS sequence"/>
</dbReference>
<keyword evidence="3" id="KW-1185">Reference proteome</keyword>
<evidence type="ECO:0000313" key="2">
    <source>
        <dbReference type="EMBL" id="RKD20447.1"/>
    </source>
</evidence>
<dbReference type="OrthoDB" id="9803106at2"/>
<evidence type="ECO:0000259" key="1">
    <source>
        <dbReference type="Pfam" id="PF18765"/>
    </source>
</evidence>
<accession>A0A419SCD1</accession>
<evidence type="ECO:0000313" key="3">
    <source>
        <dbReference type="Proteomes" id="UP000283433"/>
    </source>
</evidence>
<reference evidence="2 3" key="1">
    <citation type="submission" date="2016-07" db="EMBL/GenBank/DDBJ databases">
        <title>Genome of Pelobium manganitolerans.</title>
        <authorList>
            <person name="Wu S."/>
            <person name="Wang G."/>
        </authorList>
    </citation>
    <scope>NUCLEOTIDE SEQUENCE [LARGE SCALE GENOMIC DNA]</scope>
    <source>
        <strain evidence="2 3">YS-25</strain>
    </source>
</reference>
<organism evidence="2 3">
    <name type="scientific">Pelobium manganitolerans</name>
    <dbReference type="NCBI Taxonomy" id="1842495"/>
    <lineage>
        <taxon>Bacteria</taxon>
        <taxon>Pseudomonadati</taxon>
        <taxon>Bacteroidota</taxon>
        <taxon>Sphingobacteriia</taxon>
        <taxon>Sphingobacteriales</taxon>
        <taxon>Sphingobacteriaceae</taxon>
        <taxon>Pelobium</taxon>
    </lineage>
</organism>
<sequence length="110" mass="12595">MTDYLKIVKEIILKRVPLRDYSVFLFGSRARATNHDKSDIDVGVWGNAPLSKFLKSDLQDELDESIVPYKIDVIDFYKASDEFKAQALQKIEIWSLSKDSKLNSEASPKL</sequence>
<dbReference type="Pfam" id="PF18765">
    <property type="entry name" value="Polbeta"/>
    <property type="match status" value="1"/>
</dbReference>
<dbReference type="InterPro" id="IPR043519">
    <property type="entry name" value="NT_sf"/>
</dbReference>
<protein>
    <recommendedName>
        <fullName evidence="1">Polymerase beta nucleotidyltransferase domain-containing protein</fullName>
    </recommendedName>
</protein>
<dbReference type="Gene3D" id="3.30.460.10">
    <property type="entry name" value="Beta Polymerase, domain 2"/>
    <property type="match status" value="1"/>
</dbReference>
<comment type="caution">
    <text evidence="2">The sequence shown here is derived from an EMBL/GenBank/DDBJ whole genome shotgun (WGS) entry which is preliminary data.</text>
</comment>
<dbReference type="CDD" id="cd05403">
    <property type="entry name" value="NT_KNTase_like"/>
    <property type="match status" value="1"/>
</dbReference>
<gene>
    <name evidence="2" type="ORF">BCY91_02190</name>
</gene>
<dbReference type="SUPFAM" id="SSF81301">
    <property type="entry name" value="Nucleotidyltransferase"/>
    <property type="match status" value="1"/>
</dbReference>
<dbReference type="AlphaFoldDB" id="A0A419SCD1"/>